<evidence type="ECO:0000313" key="2">
    <source>
        <dbReference type="Proteomes" id="UP000655225"/>
    </source>
</evidence>
<protein>
    <submittedName>
        <fullName evidence="1">Uncharacterized protein</fullName>
    </submittedName>
</protein>
<reference evidence="1 2" key="1">
    <citation type="submission" date="2020-04" db="EMBL/GenBank/DDBJ databases">
        <title>Plant Genome Project.</title>
        <authorList>
            <person name="Zhang R.-G."/>
        </authorList>
    </citation>
    <scope>NUCLEOTIDE SEQUENCE [LARGE SCALE GENOMIC DNA]</scope>
    <source>
        <strain evidence="1">YNK0</strain>
        <tissue evidence="1">Leaf</tissue>
    </source>
</reference>
<dbReference type="EMBL" id="JABCRI010000012">
    <property type="protein sequence ID" value="KAF8396288.1"/>
    <property type="molecule type" value="Genomic_DNA"/>
</dbReference>
<name>A0A835D9U4_TETSI</name>
<evidence type="ECO:0000313" key="1">
    <source>
        <dbReference type="EMBL" id="KAF8396288.1"/>
    </source>
</evidence>
<sequence>MDRRGQHEETIGVGTNSRLLAETESIRLCAHHVSRWQIEVFVQLKRKERKKIGAGREVLISLDWVRDKSLMQLKKLNTDLFPVRYNNKYYAGTLASGEFTKLGCKFVGLNGALGRFDVLVYNGRFSIPRLISNAS</sequence>
<comment type="caution">
    <text evidence="1">The sequence shown here is derived from an EMBL/GenBank/DDBJ whole genome shotgun (WGS) entry which is preliminary data.</text>
</comment>
<keyword evidence="2" id="KW-1185">Reference proteome</keyword>
<organism evidence="1 2">
    <name type="scientific">Tetracentron sinense</name>
    <name type="common">Spur-leaf</name>
    <dbReference type="NCBI Taxonomy" id="13715"/>
    <lineage>
        <taxon>Eukaryota</taxon>
        <taxon>Viridiplantae</taxon>
        <taxon>Streptophyta</taxon>
        <taxon>Embryophyta</taxon>
        <taxon>Tracheophyta</taxon>
        <taxon>Spermatophyta</taxon>
        <taxon>Magnoliopsida</taxon>
        <taxon>Trochodendrales</taxon>
        <taxon>Trochodendraceae</taxon>
        <taxon>Tetracentron</taxon>
    </lineage>
</organism>
<dbReference type="AlphaFoldDB" id="A0A835D9U4"/>
<dbReference type="Proteomes" id="UP000655225">
    <property type="component" value="Unassembled WGS sequence"/>
</dbReference>
<dbReference type="OrthoDB" id="47374at2759"/>
<proteinExistence type="predicted"/>
<accession>A0A835D9U4</accession>
<gene>
    <name evidence="1" type="ORF">HHK36_017903</name>
</gene>